<sequence length="262" mass="30232">MPKDINWMQLHDDLERFERRIRLAVYYHQKNNPENEPNKRENLIFPLVPSTKNWTSPKSNNPAIELFLTNVRKEALNPGNIRKARDNLTKEERIAIKNLKCNSNNIIRIQDKGSRVKEWSDKWLVQQQITSKIANWVVNLEPKAGEAFGNVKTQKNNPLRLITSCCGTAIERLSELTEFYLKPLAKKLPAFIKDTTHLINEIDKLNEKGPLPPDTLLVSWDVVVMFSNIDNNLGITAVKKALDSREINFPQLNVLLKQLKFA</sequence>
<reference evidence="1" key="1">
    <citation type="submission" date="2020-04" db="EMBL/GenBank/DDBJ databases">
        <authorList>
            <person name="Alioto T."/>
            <person name="Alioto T."/>
            <person name="Gomez Garrido J."/>
        </authorList>
    </citation>
    <scope>NUCLEOTIDE SEQUENCE</scope>
    <source>
        <strain evidence="1">A484AB</strain>
    </source>
</reference>
<keyword evidence="2" id="KW-1185">Reference proteome</keyword>
<protein>
    <submittedName>
        <fullName evidence="1">Uncharacterized protein</fullName>
    </submittedName>
</protein>
<dbReference type="AlphaFoldDB" id="A0A6S7HYX9"/>
<gene>
    <name evidence="1" type="ORF">PACLA_8A071279</name>
</gene>
<evidence type="ECO:0000313" key="2">
    <source>
        <dbReference type="Proteomes" id="UP001152795"/>
    </source>
</evidence>
<proteinExistence type="predicted"/>
<organism evidence="1 2">
    <name type="scientific">Paramuricea clavata</name>
    <name type="common">Red gorgonian</name>
    <name type="synonym">Violescent sea-whip</name>
    <dbReference type="NCBI Taxonomy" id="317549"/>
    <lineage>
        <taxon>Eukaryota</taxon>
        <taxon>Metazoa</taxon>
        <taxon>Cnidaria</taxon>
        <taxon>Anthozoa</taxon>
        <taxon>Octocorallia</taxon>
        <taxon>Malacalcyonacea</taxon>
        <taxon>Plexauridae</taxon>
        <taxon>Paramuricea</taxon>
    </lineage>
</organism>
<dbReference type="OrthoDB" id="10029313at2759"/>
<accession>A0A6S7HYX9</accession>
<dbReference type="EMBL" id="CACRXK020007199">
    <property type="protein sequence ID" value="CAB4011585.1"/>
    <property type="molecule type" value="Genomic_DNA"/>
</dbReference>
<name>A0A6S7HYX9_PARCT</name>
<dbReference type="Proteomes" id="UP001152795">
    <property type="component" value="Unassembled WGS sequence"/>
</dbReference>
<comment type="caution">
    <text evidence="1">The sequence shown here is derived from an EMBL/GenBank/DDBJ whole genome shotgun (WGS) entry which is preliminary data.</text>
</comment>
<evidence type="ECO:0000313" key="1">
    <source>
        <dbReference type="EMBL" id="CAB4011585.1"/>
    </source>
</evidence>